<dbReference type="AlphaFoldDB" id="A0A7V8V8N8"/>
<gene>
    <name evidence="1" type="ORF">HOV93_38880</name>
</gene>
<dbReference type="Gene3D" id="3.90.550.10">
    <property type="entry name" value="Spore Coat Polysaccharide Biosynthesis Protein SpsA, Chain A"/>
    <property type="match status" value="1"/>
</dbReference>
<protein>
    <submittedName>
        <fullName evidence="1">Uncharacterized protein</fullName>
    </submittedName>
</protein>
<evidence type="ECO:0000313" key="2">
    <source>
        <dbReference type="Proteomes" id="UP000551616"/>
    </source>
</evidence>
<dbReference type="SUPFAM" id="SSF53448">
    <property type="entry name" value="Nucleotide-diphospho-sugar transferases"/>
    <property type="match status" value="1"/>
</dbReference>
<dbReference type="RefSeq" id="WP_207398097.1">
    <property type="nucleotide sequence ID" value="NZ_JABRWO010000011.1"/>
</dbReference>
<organism evidence="1 2">
    <name type="scientific">Bremerella alba</name>
    <dbReference type="NCBI Taxonomy" id="980252"/>
    <lineage>
        <taxon>Bacteria</taxon>
        <taxon>Pseudomonadati</taxon>
        <taxon>Planctomycetota</taxon>
        <taxon>Planctomycetia</taxon>
        <taxon>Pirellulales</taxon>
        <taxon>Pirellulaceae</taxon>
        <taxon>Bremerella</taxon>
    </lineage>
</organism>
<reference evidence="1 2" key="1">
    <citation type="submission" date="2020-05" db="EMBL/GenBank/DDBJ databases">
        <title>Bremerella alba sp. nov., a novel planctomycete isolated from the surface of the macroalga Fucus spiralis.</title>
        <authorList>
            <person name="Godinho O."/>
            <person name="Botelho R."/>
            <person name="Albuquerque L."/>
            <person name="Wiegand S."/>
            <person name="Da Costa M.S."/>
            <person name="Lobo-Da-Cunha A."/>
            <person name="Jogler C."/>
            <person name="Lage O.M."/>
        </authorList>
    </citation>
    <scope>NUCLEOTIDE SEQUENCE [LARGE SCALE GENOMIC DNA]</scope>
    <source>
        <strain evidence="1 2">FF15</strain>
    </source>
</reference>
<proteinExistence type="predicted"/>
<dbReference type="EMBL" id="JABRWO010000011">
    <property type="protein sequence ID" value="MBA2116696.1"/>
    <property type="molecule type" value="Genomic_DNA"/>
</dbReference>
<evidence type="ECO:0000313" key="1">
    <source>
        <dbReference type="EMBL" id="MBA2116696.1"/>
    </source>
</evidence>
<name>A0A7V8V8N8_9BACT</name>
<comment type="caution">
    <text evidence="1">The sequence shown here is derived from an EMBL/GenBank/DDBJ whole genome shotgun (WGS) entry which is preliminary data.</text>
</comment>
<dbReference type="InterPro" id="IPR029044">
    <property type="entry name" value="Nucleotide-diphossugar_trans"/>
</dbReference>
<sequence>MLDVVPIELLNTFSEKRNCLQPFQQSKLLWPRPWLVDASPFEKTLWIDADSIVIRPLSELFPEIEKGVVVYTDANHPPSSPNHPKLYELLPVPKITAKFVNSGVLGLQCGRDDDLISSWKYCIEQAATRLEVRQLISWHDQGALLWALHKTMRTHLIRQDVTWNCPPHGFNASRRSERKRYSRASYLQDIRRDHPHVGIVHYMSRPKLWELIDEDTR</sequence>
<dbReference type="Proteomes" id="UP000551616">
    <property type="component" value="Unassembled WGS sequence"/>
</dbReference>
<accession>A0A7V8V8N8</accession>
<keyword evidence="2" id="KW-1185">Reference proteome</keyword>